<dbReference type="Gene3D" id="3.40.50.1000">
    <property type="entry name" value="HAD superfamily/HAD-like"/>
    <property type="match status" value="2"/>
</dbReference>
<feature type="transmembrane region" description="Helical" evidence="14">
    <location>
        <begin position="240"/>
        <end position="261"/>
    </location>
</feature>
<dbReference type="GO" id="GO:0140352">
    <property type="term" value="P:export from cell"/>
    <property type="evidence" value="ECO:0007669"/>
    <property type="project" value="UniProtKB-ARBA"/>
</dbReference>
<evidence type="ECO:0000256" key="4">
    <source>
        <dbReference type="ARBA" id="ARBA00022475"/>
    </source>
</evidence>
<dbReference type="SFLD" id="SFLDS00003">
    <property type="entry name" value="Haloacid_Dehalogenase"/>
    <property type="match status" value="1"/>
</dbReference>
<dbReference type="GO" id="GO:0046872">
    <property type="term" value="F:metal ion binding"/>
    <property type="evidence" value="ECO:0007669"/>
    <property type="project" value="UniProtKB-KW"/>
</dbReference>
<dbReference type="SUPFAM" id="SSF81653">
    <property type="entry name" value="Calcium ATPase, transduction domain A"/>
    <property type="match status" value="1"/>
</dbReference>
<dbReference type="PANTHER" id="PTHR43294:SF21">
    <property type="entry name" value="CATION TRANSPORTING ATPASE"/>
    <property type="match status" value="1"/>
</dbReference>
<dbReference type="Gene3D" id="3.40.1110.10">
    <property type="entry name" value="Calcium-transporting ATPase, cytoplasmic domain N"/>
    <property type="match status" value="2"/>
</dbReference>
<keyword evidence="8" id="KW-0547">Nucleotide-binding</keyword>
<accession>A0A5A8F5F1</accession>
<evidence type="ECO:0000256" key="14">
    <source>
        <dbReference type="SAM" id="Phobius"/>
    </source>
</evidence>
<feature type="transmembrane region" description="Helical" evidence="14">
    <location>
        <begin position="692"/>
        <end position="712"/>
    </location>
</feature>
<feature type="transmembrane region" description="Helical" evidence="14">
    <location>
        <begin position="48"/>
        <end position="73"/>
    </location>
</feature>
<keyword evidence="5" id="KW-0813">Transport</keyword>
<dbReference type="PRINTS" id="PR00119">
    <property type="entry name" value="CATATPASE"/>
</dbReference>
<dbReference type="AlphaFoldDB" id="A0A5A8F5F1"/>
<evidence type="ECO:0000256" key="8">
    <source>
        <dbReference type="ARBA" id="ARBA00022741"/>
    </source>
</evidence>
<dbReference type="OrthoDB" id="9760364at2"/>
<dbReference type="InterPro" id="IPR044492">
    <property type="entry name" value="P_typ_ATPase_HD_dom"/>
</dbReference>
<keyword evidence="11" id="KW-1278">Translocase</keyword>
<dbReference type="InterPro" id="IPR059000">
    <property type="entry name" value="ATPase_P-type_domA"/>
</dbReference>
<dbReference type="Pfam" id="PF00689">
    <property type="entry name" value="Cation_ATPase_C"/>
    <property type="match status" value="1"/>
</dbReference>
<dbReference type="Gene3D" id="2.70.150.10">
    <property type="entry name" value="Calcium-transporting ATPase, cytoplasmic transduction domain A"/>
    <property type="match status" value="1"/>
</dbReference>
<evidence type="ECO:0000256" key="5">
    <source>
        <dbReference type="ARBA" id="ARBA00022568"/>
    </source>
</evidence>
<dbReference type="InterPro" id="IPR023298">
    <property type="entry name" value="ATPase_P-typ_TM_dom_sf"/>
</dbReference>
<protein>
    <recommendedName>
        <fullName evidence="3">P-type Ca(2+) transporter</fullName>
        <ecNumber evidence="3">7.2.2.10</ecNumber>
    </recommendedName>
</protein>
<keyword evidence="5" id="KW-0406">Ion transport</keyword>
<proteinExistence type="inferred from homology"/>
<dbReference type="PROSITE" id="PS00154">
    <property type="entry name" value="ATPASE_E1_E2"/>
    <property type="match status" value="1"/>
</dbReference>
<dbReference type="Pfam" id="PF00122">
    <property type="entry name" value="E1-E2_ATPase"/>
    <property type="match status" value="1"/>
</dbReference>
<gene>
    <name evidence="16" type="ORF">FHQ18_00320</name>
</gene>
<keyword evidence="9" id="KW-0106">Calcium</keyword>
<dbReference type="EC" id="7.2.2.10" evidence="3"/>
<feature type="transmembrane region" description="Helical" evidence="14">
    <location>
        <begin position="733"/>
        <end position="759"/>
    </location>
</feature>
<dbReference type="InterPro" id="IPR036412">
    <property type="entry name" value="HAD-like_sf"/>
</dbReference>
<evidence type="ECO:0000256" key="1">
    <source>
        <dbReference type="ARBA" id="ARBA00004651"/>
    </source>
</evidence>
<dbReference type="SMART" id="SM00831">
    <property type="entry name" value="Cation_ATPase_N"/>
    <property type="match status" value="1"/>
</dbReference>
<dbReference type="SUPFAM" id="SSF81660">
    <property type="entry name" value="Metal cation-transporting ATPase, ATP-binding domain N"/>
    <property type="match status" value="1"/>
</dbReference>
<dbReference type="InterPro" id="IPR006408">
    <property type="entry name" value="P-type_ATPase_IIB"/>
</dbReference>
<evidence type="ECO:0000256" key="13">
    <source>
        <dbReference type="ARBA" id="ARBA00023136"/>
    </source>
</evidence>
<feature type="domain" description="Cation-transporting P-type ATPase N-terminal" evidence="15">
    <location>
        <begin position="2"/>
        <end position="75"/>
    </location>
</feature>
<comment type="similarity">
    <text evidence="2">Belongs to the cation transport ATPase (P-type) (TC 3.A.3) family. Type IIA subfamily.</text>
</comment>
<dbReference type="Pfam" id="PF00690">
    <property type="entry name" value="Cation_ATPase_N"/>
    <property type="match status" value="1"/>
</dbReference>
<dbReference type="GO" id="GO:0005524">
    <property type="term" value="F:ATP binding"/>
    <property type="evidence" value="ECO:0007669"/>
    <property type="project" value="UniProtKB-KW"/>
</dbReference>
<dbReference type="InterPro" id="IPR023214">
    <property type="entry name" value="HAD_sf"/>
</dbReference>
<feature type="transmembrane region" description="Helical" evidence="14">
    <location>
        <begin position="835"/>
        <end position="852"/>
    </location>
</feature>
<evidence type="ECO:0000256" key="10">
    <source>
        <dbReference type="ARBA" id="ARBA00022840"/>
    </source>
</evidence>
<dbReference type="GO" id="GO:0005886">
    <property type="term" value="C:plasma membrane"/>
    <property type="evidence" value="ECO:0007669"/>
    <property type="project" value="UniProtKB-SubCell"/>
</dbReference>
<keyword evidence="4" id="KW-1003">Cell membrane</keyword>
<dbReference type="FunFam" id="2.70.150.10:FF:000016">
    <property type="entry name" value="Calcium-transporting P-type ATPase putative"/>
    <property type="match status" value="1"/>
</dbReference>
<dbReference type="FunFam" id="3.40.50.1000:FF:000028">
    <property type="entry name" value="Calcium-transporting P-type ATPase, putative"/>
    <property type="match status" value="1"/>
</dbReference>
<evidence type="ECO:0000259" key="15">
    <source>
        <dbReference type="SMART" id="SM00831"/>
    </source>
</evidence>
<feature type="transmembrane region" description="Helical" evidence="14">
    <location>
        <begin position="267"/>
        <end position="295"/>
    </location>
</feature>
<dbReference type="GO" id="GO:0016887">
    <property type="term" value="F:ATP hydrolysis activity"/>
    <property type="evidence" value="ECO:0007669"/>
    <property type="project" value="InterPro"/>
</dbReference>
<dbReference type="InterPro" id="IPR001757">
    <property type="entry name" value="P_typ_ATPase"/>
</dbReference>
<keyword evidence="7" id="KW-0479">Metal-binding</keyword>
<dbReference type="InterPro" id="IPR050510">
    <property type="entry name" value="Cation_transp_ATPase_P-type"/>
</dbReference>
<dbReference type="InterPro" id="IPR004014">
    <property type="entry name" value="ATPase_P-typ_cation-transptr_N"/>
</dbReference>
<dbReference type="GO" id="GO:0005388">
    <property type="term" value="F:P-type calcium transporter activity"/>
    <property type="evidence" value="ECO:0007669"/>
    <property type="project" value="UniProtKB-EC"/>
</dbReference>
<dbReference type="RefSeq" id="WP_149265178.1">
    <property type="nucleotide sequence ID" value="NZ_VFJB01000001.1"/>
</dbReference>
<dbReference type="InterPro" id="IPR018303">
    <property type="entry name" value="ATPase_P-typ_P_site"/>
</dbReference>
<dbReference type="InterPro" id="IPR023299">
    <property type="entry name" value="ATPase_P-typ_cyto_dom_N"/>
</dbReference>
<dbReference type="NCBIfam" id="TIGR01517">
    <property type="entry name" value="ATPase-IIB_Ca"/>
    <property type="match status" value="1"/>
</dbReference>
<keyword evidence="13 14" id="KW-0472">Membrane</keyword>
<feature type="transmembrane region" description="Helical" evidence="14">
    <location>
        <begin position="665"/>
        <end position="686"/>
    </location>
</feature>
<sequence>MNWHQFKIDEIFTKLETSSSGISNNEAKIRLANYGYNKLEKIKKKTALGIFLSQFKDLMIIILIISAIIAGIIGEAKDTIVIIIIVLLNAIISFIQEYRAEKSIEALKQIASPSAKVIRDGVLHTISSTDLVPGDIVIIEAGDIVPADIRLFETNFLQVQESILTGESTPVEKKAETIYQENVPIYKLKNIVFKGTVVTYGNAKGVVVATGMNTEIGKIASLLQDQVELRTPLQIRLNKLAKYITFVILILCLIIFVFGILRGLDPVYMLFTSISVAVAAIPEALPAVITISLALGAKKMLKLNALIRKLPAVETLGSVTYICSDKTGTITLDKMTVEKIFVYDADFTKNILTLCMVLNNNVLQDNKGNPVGDPTEVALMGFGQKHNLSKESAEEQYSRVAEIPFDSERKLMTTIHKIKLKDKIFNKNFLTISKGAIEEVLKRSNYVLLENKITTINKDKILKDANKFAENGMRVIAYAFKLLDKLPENIDSSLEDDLIFVGFVGLIDPPREEVFEAIKACKQAGIKPVMITGDHPITAKAIAEQIGIIDSKDDMIITGEELKKLDVKEFEHIIDKIKVYARVDSEQKLKIVLTLQNKDEFVAVTGDGVNDAPALKKADIGISMGINGTDVAKEASDMVLLDDNFSTIVKTIKEGRRIYDNIKKFITYTLTTNAAELLVILFAPIFGLPIPFAPIQILYINLITDGLPGLAFTTEPAEKDVMLRPPKKPQEGIFTSDLVVHIIILGLLMTSITLLTQYISTINNMHWQTITFTVLVFSQLGNVLGLRSKTEPIFKLGLLSNKFMLYSIIFTALLQLFVIYSPIMNSIFKTSSLTIKELIFTILMSTIVFIFIEARKILKKQP</sequence>
<dbReference type="EMBL" id="VFJB01000001">
    <property type="protein sequence ID" value="KAA0259356.1"/>
    <property type="molecule type" value="Genomic_DNA"/>
</dbReference>
<dbReference type="SUPFAM" id="SSF81665">
    <property type="entry name" value="Calcium ATPase, transmembrane domain M"/>
    <property type="match status" value="1"/>
</dbReference>
<feature type="transmembrane region" description="Helical" evidence="14">
    <location>
        <begin position="803"/>
        <end position="823"/>
    </location>
</feature>
<organism evidence="16 17">
    <name type="scientific">Deferribacter autotrophicus</name>
    <dbReference type="NCBI Taxonomy" id="500465"/>
    <lineage>
        <taxon>Bacteria</taxon>
        <taxon>Pseudomonadati</taxon>
        <taxon>Deferribacterota</taxon>
        <taxon>Deferribacteres</taxon>
        <taxon>Deferribacterales</taxon>
        <taxon>Deferribacteraceae</taxon>
        <taxon>Deferribacter</taxon>
    </lineage>
</organism>
<reference evidence="16 17" key="1">
    <citation type="submission" date="2019-06" db="EMBL/GenBank/DDBJ databases">
        <title>Genomic insights into carbon and energy metabolism of Deferribacter autotrophicus revealed new metabolic traits in the phylum Deferribacteres.</title>
        <authorList>
            <person name="Slobodkin A.I."/>
            <person name="Slobodkina G.B."/>
            <person name="Allioux M."/>
            <person name="Alain K."/>
            <person name="Jebbar M."/>
            <person name="Shadrin V."/>
            <person name="Kublanov I.V."/>
            <person name="Toshchakov S.V."/>
            <person name="Bonch-Osmolovskaya E.A."/>
        </authorList>
    </citation>
    <scope>NUCLEOTIDE SEQUENCE [LARGE SCALE GENOMIC DNA]</scope>
    <source>
        <strain evidence="16 17">SL50</strain>
    </source>
</reference>
<keyword evidence="17" id="KW-1185">Reference proteome</keyword>
<keyword evidence="10" id="KW-0067">ATP-binding</keyword>
<evidence type="ECO:0000256" key="11">
    <source>
        <dbReference type="ARBA" id="ARBA00022967"/>
    </source>
</evidence>
<dbReference type="SUPFAM" id="SSF56784">
    <property type="entry name" value="HAD-like"/>
    <property type="match status" value="1"/>
</dbReference>
<dbReference type="SFLD" id="SFLDG00002">
    <property type="entry name" value="C1.7:_P-type_atpase_like"/>
    <property type="match status" value="1"/>
</dbReference>
<evidence type="ECO:0000313" key="16">
    <source>
        <dbReference type="EMBL" id="KAA0259356.1"/>
    </source>
</evidence>
<dbReference type="SFLD" id="SFLDF00027">
    <property type="entry name" value="p-type_atpase"/>
    <property type="match status" value="1"/>
</dbReference>
<feature type="transmembrane region" description="Helical" evidence="14">
    <location>
        <begin position="765"/>
        <end position="783"/>
    </location>
</feature>
<dbReference type="Gene3D" id="1.20.1110.10">
    <property type="entry name" value="Calcium-transporting ATPase, transmembrane domain"/>
    <property type="match status" value="2"/>
</dbReference>
<name>A0A5A8F5F1_9BACT</name>
<evidence type="ECO:0000256" key="2">
    <source>
        <dbReference type="ARBA" id="ARBA00005675"/>
    </source>
</evidence>
<evidence type="ECO:0000256" key="6">
    <source>
        <dbReference type="ARBA" id="ARBA00022692"/>
    </source>
</evidence>
<evidence type="ECO:0000256" key="12">
    <source>
        <dbReference type="ARBA" id="ARBA00022989"/>
    </source>
</evidence>
<keyword evidence="12 14" id="KW-1133">Transmembrane helix</keyword>
<keyword evidence="6 14" id="KW-0812">Transmembrane</keyword>
<feature type="transmembrane region" description="Helical" evidence="14">
    <location>
        <begin position="79"/>
        <end position="98"/>
    </location>
</feature>
<evidence type="ECO:0000313" key="17">
    <source>
        <dbReference type="Proteomes" id="UP000322876"/>
    </source>
</evidence>
<evidence type="ECO:0000256" key="3">
    <source>
        <dbReference type="ARBA" id="ARBA00012790"/>
    </source>
</evidence>
<comment type="subcellular location">
    <subcellularLocation>
        <location evidence="1">Cell membrane</location>
        <topology evidence="1">Multi-pass membrane protein</topology>
    </subcellularLocation>
</comment>
<dbReference type="Pfam" id="PF13246">
    <property type="entry name" value="Cation_ATPase"/>
    <property type="match status" value="1"/>
</dbReference>
<dbReference type="PANTHER" id="PTHR43294">
    <property type="entry name" value="SODIUM/POTASSIUM-TRANSPORTING ATPASE SUBUNIT ALPHA"/>
    <property type="match status" value="1"/>
</dbReference>
<dbReference type="Proteomes" id="UP000322876">
    <property type="component" value="Unassembled WGS sequence"/>
</dbReference>
<dbReference type="NCBIfam" id="TIGR01494">
    <property type="entry name" value="ATPase_P-type"/>
    <property type="match status" value="2"/>
</dbReference>
<dbReference type="InterPro" id="IPR006068">
    <property type="entry name" value="ATPase_P-typ_cation-transptr_C"/>
</dbReference>
<dbReference type="InterPro" id="IPR008250">
    <property type="entry name" value="ATPase_P-typ_transduc_dom_A_sf"/>
</dbReference>
<comment type="caution">
    <text evidence="16">The sequence shown here is derived from an EMBL/GenBank/DDBJ whole genome shotgun (WGS) entry which is preliminary data.</text>
</comment>
<evidence type="ECO:0000256" key="7">
    <source>
        <dbReference type="ARBA" id="ARBA00022723"/>
    </source>
</evidence>
<dbReference type="PRINTS" id="PR00120">
    <property type="entry name" value="HATPASE"/>
</dbReference>
<keyword evidence="5" id="KW-0109">Calcium transport</keyword>
<evidence type="ECO:0000256" key="9">
    <source>
        <dbReference type="ARBA" id="ARBA00022837"/>
    </source>
</evidence>